<reference evidence="1 2" key="1">
    <citation type="submission" date="2018-02" db="EMBL/GenBank/DDBJ databases">
        <title>Full genome sequencing of a novel polyvalent bacteriophage as one of T4-Family member.</title>
        <authorList>
            <person name="Kawasaki T."/>
            <person name="Saad A.M."/>
            <person name="Yamada T."/>
        </authorList>
    </citation>
    <scope>NUCLEOTIDE SEQUENCE [LARGE SCALE GENOMIC DNA]</scope>
    <source>
        <strain evidence="1 2">EcS1</strain>
    </source>
</reference>
<dbReference type="EMBL" id="LC371242">
    <property type="protein sequence ID" value="BBC78305.1"/>
    <property type="molecule type" value="Genomic_DNA"/>
</dbReference>
<proteinExistence type="predicted"/>
<protein>
    <submittedName>
        <fullName evidence="1">Uncharacterized protein</fullName>
    </submittedName>
</protein>
<dbReference type="GeneID" id="65108444"/>
<evidence type="ECO:0000313" key="1">
    <source>
        <dbReference type="EMBL" id="BBC78305.1"/>
    </source>
</evidence>
<organism evidence="1 2">
    <name type="scientific">Escherichia phage EcS1</name>
    <dbReference type="NCBI Taxonomy" id="2083276"/>
    <lineage>
        <taxon>Viruses</taxon>
        <taxon>Duplodnaviria</taxon>
        <taxon>Heunggongvirae</taxon>
        <taxon>Uroviricota</taxon>
        <taxon>Caudoviricetes</taxon>
        <taxon>Pantevenvirales</taxon>
        <taxon>Straboviridae</taxon>
        <taxon>Tevenvirinae</taxon>
        <taxon>Kagamiyamavirus</taxon>
        <taxon>Kagamiyamavirus ecs1</taxon>
    </lineage>
</organism>
<evidence type="ECO:0000313" key="2">
    <source>
        <dbReference type="Proteomes" id="UP000250157"/>
    </source>
</evidence>
<name>A0A2Z5ZCZ1_9CAUD</name>
<sequence>MITTISYKGEDHNYLLHCAFTSSDLSIFEMHAEQAMHESDCHLRLSFIEVCLYDEFGGCINSDYFCDVKKAIEWWENQ</sequence>
<dbReference type="Proteomes" id="UP000250157">
    <property type="component" value="Segment"/>
</dbReference>
<keyword evidence="2" id="KW-1185">Reference proteome</keyword>
<accession>A0A2Z5ZCZ1</accession>
<dbReference type="KEGG" id="vg:65108444"/>
<dbReference type="RefSeq" id="YP_010090952.1">
    <property type="nucleotide sequence ID" value="NC_055721.1"/>
</dbReference>